<evidence type="ECO:0000259" key="2">
    <source>
        <dbReference type="Pfam" id="PF00171"/>
    </source>
</evidence>
<evidence type="ECO:0000256" key="1">
    <source>
        <dbReference type="ARBA" id="ARBA00023002"/>
    </source>
</evidence>
<sequence length="473" mass="49715">MPGSPAPIHLDALGPNGPYRAQAREVVTDVTGRPVAELSTVPRLYVRRGLAALRRAETPPLDERVAALAEAGRLFATATLGGMSVERYEHAVARVSGLPIPIVREATRNTATGLAGAYGFAHQARPRGSRDPSNGAGTAVWIRRADVLAVLTAGNHPGIHVQWAEALALGYRVAVRPSRREPLSAHRLVTALHEAGFGGDQVALMPTDHGTADELVGGADLAMVYGDDVVDKYRASTTVLTHGPGRAKILITSDTDFTRHLDTIVDSIGQQAGAGCVNATAVFVEGDPAPVAEAVADRLAGLPSLPPESDRAVLPVRRLDAARLLEKYVHAEAAGARAWLGGDGLAAELGDGSAALRPAVFQLDRADAPQARLEMPFPCVWVAPWSRADGLAPLRDTIVLTALTSDRDLVGRLLDEPTIRNLHVGDHPTHVLVPGLPNDGYLGEFLMRSKTFTHTAPAPLAAPAPPAVPAAVS</sequence>
<dbReference type="Gene3D" id="3.40.605.10">
    <property type="entry name" value="Aldehyde Dehydrogenase, Chain A, domain 1"/>
    <property type="match status" value="1"/>
</dbReference>
<dbReference type="Pfam" id="PF00171">
    <property type="entry name" value="Aldedh"/>
    <property type="match status" value="1"/>
</dbReference>
<keyword evidence="4" id="KW-1185">Reference proteome</keyword>
<evidence type="ECO:0000313" key="3">
    <source>
        <dbReference type="EMBL" id="MDT9685322.1"/>
    </source>
</evidence>
<dbReference type="Gene3D" id="3.40.309.10">
    <property type="entry name" value="Aldehyde Dehydrogenase, Chain A, domain 2"/>
    <property type="match status" value="1"/>
</dbReference>
<dbReference type="InterPro" id="IPR016161">
    <property type="entry name" value="Ald_DH/histidinol_DH"/>
</dbReference>
<proteinExistence type="predicted"/>
<dbReference type="InterPro" id="IPR016162">
    <property type="entry name" value="Ald_DH_N"/>
</dbReference>
<dbReference type="RefSeq" id="WP_315880365.1">
    <property type="nucleotide sequence ID" value="NZ_JAWCTQ010000039.1"/>
</dbReference>
<feature type="domain" description="Aldehyde dehydrogenase" evidence="2">
    <location>
        <begin position="85"/>
        <end position="386"/>
    </location>
</feature>
<accession>A0ABU3QRI7</accession>
<name>A0ABU3QRI7_9ACTN</name>
<dbReference type="EMBL" id="JAWCTQ010000039">
    <property type="protein sequence ID" value="MDT9685322.1"/>
    <property type="molecule type" value="Genomic_DNA"/>
</dbReference>
<dbReference type="InterPro" id="IPR015590">
    <property type="entry name" value="Aldehyde_DH_dom"/>
</dbReference>
<reference evidence="3 4" key="1">
    <citation type="submission" date="2023-09" db="EMBL/GenBank/DDBJ databases">
        <title>Streptomyces sp. nov.: A antagonism against Alternaria gaisen Producing Streptochlin, Isolated from Tamarix root soil.</title>
        <authorList>
            <person name="Chen Y."/>
        </authorList>
    </citation>
    <scope>NUCLEOTIDE SEQUENCE [LARGE SCALE GENOMIC DNA]</scope>
    <source>
        <strain evidence="3 4">TRM76323</strain>
    </source>
</reference>
<dbReference type="SUPFAM" id="SSF53720">
    <property type="entry name" value="ALDH-like"/>
    <property type="match status" value="1"/>
</dbReference>
<evidence type="ECO:0000313" key="4">
    <source>
        <dbReference type="Proteomes" id="UP001250181"/>
    </source>
</evidence>
<organism evidence="3 4">
    <name type="scientific">Streptomyces tamarix</name>
    <dbReference type="NCBI Taxonomy" id="3078565"/>
    <lineage>
        <taxon>Bacteria</taxon>
        <taxon>Bacillati</taxon>
        <taxon>Actinomycetota</taxon>
        <taxon>Actinomycetes</taxon>
        <taxon>Kitasatosporales</taxon>
        <taxon>Streptomycetaceae</taxon>
        <taxon>Streptomyces</taxon>
    </lineage>
</organism>
<keyword evidence="1" id="KW-0560">Oxidoreductase</keyword>
<dbReference type="Proteomes" id="UP001250181">
    <property type="component" value="Unassembled WGS sequence"/>
</dbReference>
<comment type="caution">
    <text evidence="3">The sequence shown here is derived from an EMBL/GenBank/DDBJ whole genome shotgun (WGS) entry which is preliminary data.</text>
</comment>
<dbReference type="InterPro" id="IPR016163">
    <property type="entry name" value="Ald_DH_C"/>
</dbReference>
<gene>
    <name evidence="3" type="ORF">RND61_25135</name>
</gene>
<protein>
    <submittedName>
        <fullName evidence="3">Aldehyde dehydrogenase family protein</fullName>
    </submittedName>
</protein>